<protein>
    <submittedName>
        <fullName evidence="2">NADH dehydrogenase subunit 6</fullName>
    </submittedName>
</protein>
<feature type="transmembrane region" description="Helical" evidence="1">
    <location>
        <begin position="51"/>
        <end position="70"/>
    </location>
</feature>
<evidence type="ECO:0000313" key="2">
    <source>
        <dbReference type="EMBL" id="AGZ63889.1"/>
    </source>
</evidence>
<name>A0A075CG82_9BILA</name>
<keyword evidence="1" id="KW-0472">Membrane</keyword>
<dbReference type="AlphaFoldDB" id="A0A075CG82"/>
<organism evidence="2">
    <name type="scientific">Gononemertes parasita</name>
    <dbReference type="NCBI Taxonomy" id="649615"/>
    <lineage>
        <taxon>Eukaryota</taxon>
        <taxon>Metazoa</taxon>
        <taxon>Spiralia</taxon>
        <taxon>Lophotrochozoa</taxon>
        <taxon>Nemertea</taxon>
        <taxon>Enopla</taxon>
        <taxon>Hoplonemertea</taxon>
        <taxon>Monostilifera</taxon>
        <taxon>Eumonostilifera</taxon>
        <taxon>Prosorhochmidae</taxon>
        <taxon>Gononemertes</taxon>
    </lineage>
</organism>
<accession>A0A075CG82</accession>
<geneLocation type="mitochondrion" evidence="2"/>
<feature type="transmembrane region" description="Helical" evidence="1">
    <location>
        <begin position="77"/>
        <end position="95"/>
    </location>
</feature>
<keyword evidence="2" id="KW-0496">Mitochondrion</keyword>
<gene>
    <name evidence="2" type="primary">nad6</name>
</gene>
<dbReference type="EMBL" id="KF572481">
    <property type="protein sequence ID" value="AGZ63889.1"/>
    <property type="molecule type" value="Genomic_DNA"/>
</dbReference>
<sequence length="155" mass="18253">MVLFYFELFFFFFLCLSILVQQPLAMGGVLLFISFMVSIYVSFFFSSWYSFSLFLIYIGGMLVLFGYVMVLVPNFVFSFKSIFFCFFSVFLLFFFCSKGELFDFFPDFSFSFFGFSNFFLYLGLSLVLFVGLVSVAKICFFQAGAFRPFYLFFYV</sequence>
<proteinExistence type="predicted"/>
<evidence type="ECO:0000256" key="1">
    <source>
        <dbReference type="SAM" id="Phobius"/>
    </source>
</evidence>
<keyword evidence="1" id="KW-1133">Transmembrane helix</keyword>
<keyword evidence="1" id="KW-0812">Transmembrane</keyword>
<feature type="transmembrane region" description="Helical" evidence="1">
    <location>
        <begin position="115"/>
        <end position="140"/>
    </location>
</feature>
<reference evidence="2" key="1">
    <citation type="journal article" date="2013" name="Parasit. Vectors">
        <title>Complete mitochondrial genome sequences of two parasitic/commensal nemerteans, Gononemertes parasita and Nemertopsis tetraclitophila (Nemertea: Hoplonemertea) with phylogenetic implications.</title>
        <authorList>
            <person name="Sun W.Y."/>
            <person name="Xu D.L."/>
            <person name="Chen H.X."/>
            <person name="Shi W."/>
            <person name="Sun S.C."/>
        </authorList>
    </citation>
    <scope>NUCLEOTIDE SEQUENCE</scope>
</reference>